<evidence type="ECO:0000256" key="3">
    <source>
        <dbReference type="ARBA" id="ARBA00023128"/>
    </source>
</evidence>
<protein>
    <recommendedName>
        <fullName evidence="8">Aminomethyltransferase folate-binding domain-containing protein</fullName>
    </recommendedName>
</protein>
<proteinExistence type="predicted"/>
<dbReference type="AlphaFoldDB" id="A0AAN7ZVD3"/>
<dbReference type="GO" id="GO:0016226">
    <property type="term" value="P:iron-sulfur cluster assembly"/>
    <property type="evidence" value="ECO:0007669"/>
    <property type="project" value="TreeGrafter"/>
</dbReference>
<dbReference type="PANTHER" id="PTHR22602">
    <property type="entry name" value="TRANSFERASE CAF17, MITOCHONDRIAL-RELATED"/>
    <property type="match status" value="1"/>
</dbReference>
<keyword evidence="3" id="KW-0496">Mitochondrion</keyword>
<dbReference type="InterPro" id="IPR045179">
    <property type="entry name" value="YgfZ/GcvT"/>
</dbReference>
<dbReference type="GO" id="GO:0005759">
    <property type="term" value="C:mitochondrial matrix"/>
    <property type="evidence" value="ECO:0007669"/>
    <property type="project" value="TreeGrafter"/>
</dbReference>
<evidence type="ECO:0008006" key="8">
    <source>
        <dbReference type="Google" id="ProtNLM"/>
    </source>
</evidence>
<dbReference type="Pfam" id="PF25455">
    <property type="entry name" value="Beta-barrel_CAF17_C"/>
    <property type="match status" value="1"/>
</dbReference>
<comment type="caution">
    <text evidence="6">The sequence shown here is derived from an EMBL/GenBank/DDBJ whole genome shotgun (WGS) entry which is preliminary data.</text>
</comment>
<evidence type="ECO:0000256" key="2">
    <source>
        <dbReference type="ARBA" id="ARBA00022946"/>
    </source>
</evidence>
<dbReference type="Proteomes" id="UP001329430">
    <property type="component" value="Chromosome 2"/>
</dbReference>
<comment type="subcellular location">
    <subcellularLocation>
        <location evidence="1">Mitochondrion</location>
    </subcellularLocation>
</comment>
<dbReference type="EMBL" id="JAVRBK010000002">
    <property type="protein sequence ID" value="KAK5649131.1"/>
    <property type="molecule type" value="Genomic_DNA"/>
</dbReference>
<gene>
    <name evidence="6" type="ORF">RI129_004023</name>
</gene>
<evidence type="ECO:0000313" key="6">
    <source>
        <dbReference type="EMBL" id="KAK5649131.1"/>
    </source>
</evidence>
<name>A0AAN7ZVD3_9COLE</name>
<keyword evidence="2" id="KW-0809">Transit peptide</keyword>
<dbReference type="InterPro" id="IPR057460">
    <property type="entry name" value="CAF17_C"/>
</dbReference>
<accession>A0AAN7ZVD3</accession>
<feature type="domain" description="CAF17 C-terminal" evidence="5">
    <location>
        <begin position="274"/>
        <end position="344"/>
    </location>
</feature>
<dbReference type="SUPFAM" id="SSF103025">
    <property type="entry name" value="Folate-binding domain"/>
    <property type="match status" value="1"/>
</dbReference>
<evidence type="ECO:0000259" key="5">
    <source>
        <dbReference type="Pfam" id="PF25455"/>
    </source>
</evidence>
<organism evidence="6 7">
    <name type="scientific">Pyrocoelia pectoralis</name>
    <dbReference type="NCBI Taxonomy" id="417401"/>
    <lineage>
        <taxon>Eukaryota</taxon>
        <taxon>Metazoa</taxon>
        <taxon>Ecdysozoa</taxon>
        <taxon>Arthropoda</taxon>
        <taxon>Hexapoda</taxon>
        <taxon>Insecta</taxon>
        <taxon>Pterygota</taxon>
        <taxon>Neoptera</taxon>
        <taxon>Endopterygota</taxon>
        <taxon>Coleoptera</taxon>
        <taxon>Polyphaga</taxon>
        <taxon>Elateriformia</taxon>
        <taxon>Elateroidea</taxon>
        <taxon>Lampyridae</taxon>
        <taxon>Lampyrinae</taxon>
        <taxon>Pyrocoelia</taxon>
    </lineage>
</organism>
<reference evidence="6 7" key="1">
    <citation type="journal article" date="2024" name="Insects">
        <title>An Improved Chromosome-Level Genome Assembly of the Firefly Pyrocoelia pectoralis.</title>
        <authorList>
            <person name="Fu X."/>
            <person name="Meyer-Rochow V.B."/>
            <person name="Ballantyne L."/>
            <person name="Zhu X."/>
        </authorList>
    </citation>
    <scope>NUCLEOTIDE SEQUENCE [LARGE SCALE GENOMIC DNA]</scope>
    <source>
        <strain evidence="6">XCY_ONT2</strain>
    </source>
</reference>
<dbReference type="InterPro" id="IPR017703">
    <property type="entry name" value="YgfZ/GCV_T_CS"/>
</dbReference>
<dbReference type="InterPro" id="IPR027266">
    <property type="entry name" value="TrmE/GcvT-like"/>
</dbReference>
<dbReference type="NCBIfam" id="TIGR03317">
    <property type="entry name" value="ygfZ_signature"/>
    <property type="match status" value="1"/>
</dbReference>
<dbReference type="PANTHER" id="PTHR22602:SF0">
    <property type="entry name" value="TRANSFERASE CAF17, MITOCHONDRIAL-RELATED"/>
    <property type="match status" value="1"/>
</dbReference>
<dbReference type="InterPro" id="IPR006222">
    <property type="entry name" value="GCVT_N"/>
</dbReference>
<sequence>MLSRVHQIQFLIKRKLSNLPLRYNVEQLKERSLLRVSGTDVVDYLQGLMTNDINHLSRGIGSIYTMFLNTKGRILFDAILYRTSADSVFLIESDLEAIEIFEKHLKMYRVRRKVDITNVDKELCVYAMFDPRHTESEQSIHEISRELQGLKVPSGDLNEILPETSKTCKMFRDVHMYSDPRVENLGIRLIAPRNVDAHKEMSQLFNVEGGSSQECSYRQLRYTLGVGEGLNDLPMDNSFPLEANCDYLHGISFHKGCYIGQELTARTHHTGVIRKRLMPLYFKHELKSMPEENKIISGGANLGKLRGFVGNVGLALLRIEKASALSEISIGDGIATTSKPFWWPIEAPKERLSMPKS</sequence>
<dbReference type="Pfam" id="PF01571">
    <property type="entry name" value="GCV_T"/>
    <property type="match status" value="1"/>
</dbReference>
<keyword evidence="7" id="KW-1185">Reference proteome</keyword>
<evidence type="ECO:0000256" key="1">
    <source>
        <dbReference type="ARBA" id="ARBA00004173"/>
    </source>
</evidence>
<evidence type="ECO:0000313" key="7">
    <source>
        <dbReference type="Proteomes" id="UP001329430"/>
    </source>
</evidence>
<feature type="domain" description="GCVT N-terminal" evidence="4">
    <location>
        <begin position="34"/>
        <end position="135"/>
    </location>
</feature>
<evidence type="ECO:0000259" key="4">
    <source>
        <dbReference type="Pfam" id="PF01571"/>
    </source>
</evidence>
<dbReference type="Gene3D" id="3.30.1360.120">
    <property type="entry name" value="Probable tRNA modification gtpase trme, domain 1"/>
    <property type="match status" value="1"/>
</dbReference>